<evidence type="ECO:0000256" key="5">
    <source>
        <dbReference type="ARBA" id="ARBA00011996"/>
    </source>
</evidence>
<comment type="pathway">
    <text evidence="3">Carbohydrate biosynthesis; gluconeogenesis.</text>
</comment>
<evidence type="ECO:0000256" key="6">
    <source>
        <dbReference type="ARBA" id="ARBA00021623"/>
    </source>
</evidence>
<dbReference type="Gene3D" id="3.30.1490.20">
    <property type="entry name" value="ATP-grasp fold, A domain"/>
    <property type="match status" value="1"/>
</dbReference>
<dbReference type="Pfam" id="PF01326">
    <property type="entry name" value="PPDK_N"/>
    <property type="match status" value="1"/>
</dbReference>
<comment type="caution">
    <text evidence="18">The sequence shown here is derived from an EMBL/GenBank/DDBJ whole genome shotgun (WGS) entry which is preliminary data.</text>
</comment>
<evidence type="ECO:0000313" key="18">
    <source>
        <dbReference type="EMBL" id="OKH22075.1"/>
    </source>
</evidence>
<feature type="domain" description="Pyruvate phosphate dikinase AMP/ATP-binding" evidence="16">
    <location>
        <begin position="17"/>
        <end position="322"/>
    </location>
</feature>
<keyword evidence="8" id="KW-0479">Metal-binding</keyword>
<organism evidence="18 19">
    <name type="scientific">Hydrococcus rivularis NIES-593</name>
    <dbReference type="NCBI Taxonomy" id="1921803"/>
    <lineage>
        <taxon>Bacteria</taxon>
        <taxon>Bacillati</taxon>
        <taxon>Cyanobacteriota</taxon>
        <taxon>Cyanophyceae</taxon>
        <taxon>Pleurocapsales</taxon>
        <taxon>Hydrococcaceae</taxon>
        <taxon>Hydrococcus</taxon>
    </lineage>
</organism>
<keyword evidence="11" id="KW-0067">ATP-binding</keyword>
<keyword evidence="12" id="KW-0460">Magnesium</keyword>
<evidence type="ECO:0000256" key="13">
    <source>
        <dbReference type="ARBA" id="ARBA00033470"/>
    </source>
</evidence>
<dbReference type="Gene3D" id="3.20.20.60">
    <property type="entry name" value="Phosphoenolpyruvate-binding domains"/>
    <property type="match status" value="1"/>
</dbReference>
<dbReference type="InterPro" id="IPR008279">
    <property type="entry name" value="PEP-util_enz_mobile_dom"/>
</dbReference>
<evidence type="ECO:0000259" key="15">
    <source>
        <dbReference type="Pfam" id="PF00391"/>
    </source>
</evidence>
<dbReference type="RefSeq" id="WP_073600206.1">
    <property type="nucleotide sequence ID" value="NZ_MRCB01000016.1"/>
</dbReference>
<evidence type="ECO:0000259" key="17">
    <source>
        <dbReference type="Pfam" id="PF02896"/>
    </source>
</evidence>
<evidence type="ECO:0000256" key="14">
    <source>
        <dbReference type="ARBA" id="ARBA00047700"/>
    </source>
</evidence>
<name>A0A1U7HEV1_9CYAN</name>
<dbReference type="Gene3D" id="3.50.30.10">
    <property type="entry name" value="Phosphohistidine domain"/>
    <property type="match status" value="1"/>
</dbReference>
<comment type="catalytic activity">
    <reaction evidence="14">
        <text>pyruvate + ATP + H2O = phosphoenolpyruvate + AMP + phosphate + 2 H(+)</text>
        <dbReference type="Rhea" id="RHEA:11364"/>
        <dbReference type="ChEBI" id="CHEBI:15361"/>
        <dbReference type="ChEBI" id="CHEBI:15377"/>
        <dbReference type="ChEBI" id="CHEBI:15378"/>
        <dbReference type="ChEBI" id="CHEBI:30616"/>
        <dbReference type="ChEBI" id="CHEBI:43474"/>
        <dbReference type="ChEBI" id="CHEBI:58702"/>
        <dbReference type="ChEBI" id="CHEBI:456215"/>
        <dbReference type="EC" id="2.7.9.2"/>
    </reaction>
</comment>
<dbReference type="GO" id="GO:0006094">
    <property type="term" value="P:gluconeogenesis"/>
    <property type="evidence" value="ECO:0007669"/>
    <property type="project" value="UniProtKB-UniPathway"/>
</dbReference>
<dbReference type="InterPro" id="IPR036637">
    <property type="entry name" value="Phosphohistidine_dom_sf"/>
</dbReference>
<dbReference type="InterPro" id="IPR006319">
    <property type="entry name" value="PEP_synth"/>
</dbReference>
<keyword evidence="10" id="KW-0418">Kinase</keyword>
<dbReference type="Pfam" id="PF00391">
    <property type="entry name" value="PEP-utilizers"/>
    <property type="match status" value="1"/>
</dbReference>
<comment type="function">
    <text evidence="2">Catalyzes the phosphorylation of pyruvate to phosphoenolpyruvate.</text>
</comment>
<dbReference type="PROSITE" id="PS00370">
    <property type="entry name" value="PEP_ENZYMES_PHOS_SITE"/>
    <property type="match status" value="1"/>
</dbReference>
<dbReference type="EC" id="2.7.9.2" evidence="5"/>
<dbReference type="Pfam" id="PF02896">
    <property type="entry name" value="PEP-utilizers_C"/>
    <property type="match status" value="1"/>
</dbReference>
<evidence type="ECO:0000256" key="4">
    <source>
        <dbReference type="ARBA" id="ARBA00007837"/>
    </source>
</evidence>
<dbReference type="OrthoDB" id="9765468at2"/>
<dbReference type="SUPFAM" id="SSF52009">
    <property type="entry name" value="Phosphohistidine domain"/>
    <property type="match status" value="1"/>
</dbReference>
<dbReference type="STRING" id="1921803.NIES593_14170"/>
<keyword evidence="9" id="KW-0547">Nucleotide-binding</keyword>
<evidence type="ECO:0000256" key="7">
    <source>
        <dbReference type="ARBA" id="ARBA00022679"/>
    </source>
</evidence>
<proteinExistence type="inferred from homology"/>
<evidence type="ECO:0000256" key="11">
    <source>
        <dbReference type="ARBA" id="ARBA00022840"/>
    </source>
</evidence>
<dbReference type="GO" id="GO:0008986">
    <property type="term" value="F:pyruvate, water dikinase activity"/>
    <property type="evidence" value="ECO:0007669"/>
    <property type="project" value="UniProtKB-EC"/>
</dbReference>
<feature type="domain" description="PEP-utilising enzyme C-terminal" evidence="17">
    <location>
        <begin position="473"/>
        <end position="752"/>
    </location>
</feature>
<dbReference type="InterPro" id="IPR013815">
    <property type="entry name" value="ATP_grasp_subdomain_1"/>
</dbReference>
<evidence type="ECO:0000256" key="9">
    <source>
        <dbReference type="ARBA" id="ARBA00022741"/>
    </source>
</evidence>
<evidence type="ECO:0000313" key="19">
    <source>
        <dbReference type="Proteomes" id="UP000186868"/>
    </source>
</evidence>
<dbReference type="GO" id="GO:0046872">
    <property type="term" value="F:metal ion binding"/>
    <property type="evidence" value="ECO:0007669"/>
    <property type="project" value="UniProtKB-KW"/>
</dbReference>
<evidence type="ECO:0000256" key="1">
    <source>
        <dbReference type="ARBA" id="ARBA00001946"/>
    </source>
</evidence>
<accession>A0A1U7HEV1</accession>
<evidence type="ECO:0000256" key="3">
    <source>
        <dbReference type="ARBA" id="ARBA00004742"/>
    </source>
</evidence>
<evidence type="ECO:0000256" key="2">
    <source>
        <dbReference type="ARBA" id="ARBA00002988"/>
    </source>
</evidence>
<keyword evidence="7" id="KW-0808">Transferase</keyword>
<evidence type="ECO:0000256" key="8">
    <source>
        <dbReference type="ARBA" id="ARBA00022723"/>
    </source>
</evidence>
<evidence type="ECO:0000256" key="12">
    <source>
        <dbReference type="ARBA" id="ARBA00022842"/>
    </source>
</evidence>
<gene>
    <name evidence="18" type="ORF">NIES593_14170</name>
</gene>
<dbReference type="EMBL" id="MRCB01000016">
    <property type="protein sequence ID" value="OKH22075.1"/>
    <property type="molecule type" value="Genomic_DNA"/>
</dbReference>
<protein>
    <recommendedName>
        <fullName evidence="6">Phosphoenolpyruvate synthase</fullName>
        <ecNumber evidence="5">2.7.9.2</ecNumber>
    </recommendedName>
    <alternativeName>
        <fullName evidence="13">Pyruvate, water dikinase</fullName>
    </alternativeName>
</protein>
<dbReference type="InterPro" id="IPR040442">
    <property type="entry name" value="Pyrv_kinase-like_dom_sf"/>
</dbReference>
<dbReference type="AlphaFoldDB" id="A0A1U7HEV1"/>
<dbReference type="InterPro" id="IPR002192">
    <property type="entry name" value="PPDK_AMP/ATP-bd"/>
</dbReference>
<reference evidence="18 19" key="1">
    <citation type="submission" date="2016-11" db="EMBL/GenBank/DDBJ databases">
        <title>Draft Genome Sequences of Nine Cyanobacterial Strains from Diverse Habitats.</title>
        <authorList>
            <person name="Zhu T."/>
            <person name="Hou S."/>
            <person name="Lu X."/>
            <person name="Hess W.R."/>
        </authorList>
    </citation>
    <scope>NUCLEOTIDE SEQUENCE [LARGE SCALE GENOMIC DNA]</scope>
    <source>
        <strain evidence="18 19">NIES-593</strain>
    </source>
</reference>
<comment type="similarity">
    <text evidence="4">Belongs to the PEP-utilizing enzyme family.</text>
</comment>
<dbReference type="UniPathway" id="UPA00138"/>
<dbReference type="InterPro" id="IPR015813">
    <property type="entry name" value="Pyrv/PenolPyrv_kinase-like_dom"/>
</dbReference>
<feature type="domain" description="PEP-utilising enzyme mobile" evidence="15">
    <location>
        <begin position="369"/>
        <end position="438"/>
    </location>
</feature>
<dbReference type="Proteomes" id="UP000186868">
    <property type="component" value="Unassembled WGS sequence"/>
</dbReference>
<comment type="cofactor">
    <cofactor evidence="1">
        <name>Mg(2+)</name>
        <dbReference type="ChEBI" id="CHEBI:18420"/>
    </cofactor>
</comment>
<dbReference type="InterPro" id="IPR000121">
    <property type="entry name" value="PEP_util_C"/>
</dbReference>
<dbReference type="Gene3D" id="3.30.470.20">
    <property type="entry name" value="ATP-grasp fold, B domain"/>
    <property type="match status" value="1"/>
</dbReference>
<dbReference type="PANTHER" id="PTHR43030:SF1">
    <property type="entry name" value="PHOSPHOENOLPYRUVATE SYNTHASE"/>
    <property type="match status" value="1"/>
</dbReference>
<dbReference type="SUPFAM" id="SSF56059">
    <property type="entry name" value="Glutathione synthetase ATP-binding domain-like"/>
    <property type="match status" value="1"/>
</dbReference>
<sequence length="773" mass="86036">MKELYWLDRIQPSDRLSVGEKAFVLSQFRQQGYPIPTGFVISTEFWREFIENLEGKASILTDLPYSSLHLDVDDRSTLQRVARQSRQEILGATLPAEWRSLFTTAAQQLKSCALILRISLSLPHSLEERFSGLLPSQVCWCEPEALELAIKRTWAELFSAKSLFYWQRRGIGIEQIDLAILVQPLENAIASGTTAIDSDCLEIQSTWGLGYSILRGEVLPDTYQIQLSTGQIKTQQLGYKIRAYRLKSMPESTDRDIPLETYVLAPEEQERYSLDETILEQLIRLARRLVAEQQFSGSFEWTLSSVSQLSIAQIRPNLSKQAPAASLIPTRSVMENSQLLLTGLSASPGKAIAVAHTIADDAHLAAVPVGSILVARQINPHWLPWIKQAAGIIAERGGITSHTAIIARELGIPAIVNATGAMQRVRTGELLLLDGDKGEVYRLKEESPTVTETCPETPIQKSEVQELIADYPIGTQLMVNLSQPSAIAKAAALPVDGVGLLRSEWMISELLSQKPLEEWLEPSQQSHLVEWLTQAIAEFARGFAPRPVFYRSIDSKAPEFSFLLGKKSSEQRGTCGYQLNPTLFELELQALKQVSDSGYTNVNLILPFVRGVEEFSFCRSRVERAGLLDRQMFQLWIMAEVPSVIFLLPQLIRAGVGGISIGTNDLTQFLLAVDREGAMSSDRLNARHPAMLAAIEQLIRLARDAEIPCSICGQAPVQYPELVDRLIQWGITSISVEPEAVERTCRAIARAERRLLLKASRKMLSGDRSDLPV</sequence>
<evidence type="ECO:0000259" key="16">
    <source>
        <dbReference type="Pfam" id="PF01326"/>
    </source>
</evidence>
<dbReference type="GO" id="GO:0005524">
    <property type="term" value="F:ATP binding"/>
    <property type="evidence" value="ECO:0007669"/>
    <property type="project" value="UniProtKB-KW"/>
</dbReference>
<dbReference type="PANTHER" id="PTHR43030">
    <property type="entry name" value="PHOSPHOENOLPYRUVATE SYNTHASE"/>
    <property type="match status" value="1"/>
</dbReference>
<dbReference type="SUPFAM" id="SSF51621">
    <property type="entry name" value="Phosphoenolpyruvate/pyruvate domain"/>
    <property type="match status" value="1"/>
</dbReference>
<dbReference type="InterPro" id="IPR018274">
    <property type="entry name" value="PEP_util_AS"/>
</dbReference>
<keyword evidence="19" id="KW-1185">Reference proteome</keyword>
<evidence type="ECO:0000256" key="10">
    <source>
        <dbReference type="ARBA" id="ARBA00022777"/>
    </source>
</evidence>